<evidence type="ECO:0000259" key="12">
    <source>
        <dbReference type="PROSITE" id="PS50846"/>
    </source>
</evidence>
<comment type="similarity">
    <text evidence="2 10">Belongs to the cation transport ATPase (P-type) (TC 3.A.3) family. Type IB subfamily.</text>
</comment>
<keyword evidence="10" id="KW-1003">Cell membrane</keyword>
<dbReference type="RefSeq" id="WP_251100072.1">
    <property type="nucleotide sequence ID" value="NZ_JAMQBH010000024.1"/>
</dbReference>
<dbReference type="InterPro" id="IPR027256">
    <property type="entry name" value="P-typ_ATPase_IB"/>
</dbReference>
<dbReference type="InterPro" id="IPR018303">
    <property type="entry name" value="ATPase_P-typ_P_site"/>
</dbReference>
<evidence type="ECO:0000256" key="1">
    <source>
        <dbReference type="ARBA" id="ARBA00004651"/>
    </source>
</evidence>
<evidence type="ECO:0000313" key="14">
    <source>
        <dbReference type="Proteomes" id="UP001523263"/>
    </source>
</evidence>
<dbReference type="SUPFAM" id="SSF81653">
    <property type="entry name" value="Calcium ATPase, transduction domain A"/>
    <property type="match status" value="1"/>
</dbReference>
<evidence type="ECO:0000256" key="8">
    <source>
        <dbReference type="ARBA" id="ARBA00022989"/>
    </source>
</evidence>
<evidence type="ECO:0000256" key="5">
    <source>
        <dbReference type="ARBA" id="ARBA00022741"/>
    </source>
</evidence>
<dbReference type="Gene3D" id="3.30.70.100">
    <property type="match status" value="1"/>
</dbReference>
<keyword evidence="5 10" id="KW-0547">Nucleotide-binding</keyword>
<dbReference type="PRINTS" id="PR00943">
    <property type="entry name" value="CUATPASE"/>
</dbReference>
<evidence type="ECO:0000313" key="13">
    <source>
        <dbReference type="EMBL" id="MCM2517615.1"/>
    </source>
</evidence>
<dbReference type="InterPro" id="IPR008250">
    <property type="entry name" value="ATPase_P-typ_transduc_dom_A_sf"/>
</dbReference>
<dbReference type="InterPro" id="IPR017969">
    <property type="entry name" value="Heavy-metal-associated_CS"/>
</dbReference>
<dbReference type="InterPro" id="IPR036412">
    <property type="entry name" value="HAD-like_sf"/>
</dbReference>
<evidence type="ECO:0000256" key="2">
    <source>
        <dbReference type="ARBA" id="ARBA00006024"/>
    </source>
</evidence>
<dbReference type="InterPro" id="IPR023214">
    <property type="entry name" value="HAD_sf"/>
</dbReference>
<comment type="subcellular location">
    <subcellularLocation>
        <location evidence="1">Cell membrane</location>
        <topology evidence="1">Multi-pass membrane protein</topology>
    </subcellularLocation>
</comment>
<dbReference type="CDD" id="cd00371">
    <property type="entry name" value="HMA"/>
    <property type="match status" value="1"/>
</dbReference>
<dbReference type="NCBIfam" id="TIGR01525">
    <property type="entry name" value="ATPase-IB_hvy"/>
    <property type="match status" value="1"/>
</dbReference>
<dbReference type="NCBIfam" id="TIGR01511">
    <property type="entry name" value="ATPase-IB1_Cu"/>
    <property type="match status" value="1"/>
</dbReference>
<dbReference type="InterPro" id="IPR001757">
    <property type="entry name" value="P_typ_ATPase"/>
</dbReference>
<dbReference type="SUPFAM" id="SSF55008">
    <property type="entry name" value="HMA, heavy metal-associated domain"/>
    <property type="match status" value="1"/>
</dbReference>
<evidence type="ECO:0000256" key="10">
    <source>
        <dbReference type="RuleBase" id="RU362081"/>
    </source>
</evidence>
<dbReference type="InterPro" id="IPR059000">
    <property type="entry name" value="ATPase_P-type_domA"/>
</dbReference>
<dbReference type="PANTHER" id="PTHR43520:SF8">
    <property type="entry name" value="P-TYPE CU(+) TRANSPORTER"/>
    <property type="match status" value="1"/>
</dbReference>
<dbReference type="NCBIfam" id="TIGR01494">
    <property type="entry name" value="ATPase_P-type"/>
    <property type="match status" value="1"/>
</dbReference>
<dbReference type="Proteomes" id="UP001523263">
    <property type="component" value="Unassembled WGS sequence"/>
</dbReference>
<dbReference type="PROSITE" id="PS01047">
    <property type="entry name" value="HMA_1"/>
    <property type="match status" value="1"/>
</dbReference>
<dbReference type="SUPFAM" id="SSF81665">
    <property type="entry name" value="Calcium ATPase, transmembrane domain M"/>
    <property type="match status" value="1"/>
</dbReference>
<evidence type="ECO:0000256" key="11">
    <source>
        <dbReference type="SAM" id="MobiDB-lite"/>
    </source>
</evidence>
<dbReference type="PROSITE" id="PS50846">
    <property type="entry name" value="HMA_2"/>
    <property type="match status" value="1"/>
</dbReference>
<dbReference type="InterPro" id="IPR036163">
    <property type="entry name" value="HMA_dom_sf"/>
</dbReference>
<evidence type="ECO:0000256" key="4">
    <source>
        <dbReference type="ARBA" id="ARBA00022723"/>
    </source>
</evidence>
<keyword evidence="8 10" id="KW-1133">Transmembrane helix</keyword>
<feature type="domain" description="HMA" evidence="12">
    <location>
        <begin position="19"/>
        <end position="83"/>
    </location>
</feature>
<dbReference type="Pfam" id="PF00122">
    <property type="entry name" value="E1-E2_ATPase"/>
    <property type="match status" value="1"/>
</dbReference>
<evidence type="ECO:0000256" key="9">
    <source>
        <dbReference type="ARBA" id="ARBA00023136"/>
    </source>
</evidence>
<keyword evidence="6 10" id="KW-0067">ATP-binding</keyword>
<protein>
    <submittedName>
        <fullName evidence="13">Heavy metal translocating P-type ATPase</fullName>
    </submittedName>
</protein>
<dbReference type="Gene3D" id="2.70.150.10">
    <property type="entry name" value="Calcium-transporting ATPase, cytoplasmic transduction domain A"/>
    <property type="match status" value="1"/>
</dbReference>
<feature type="transmembrane region" description="Helical" evidence="10">
    <location>
        <begin position="708"/>
        <end position="725"/>
    </location>
</feature>
<dbReference type="PROSITE" id="PS00154">
    <property type="entry name" value="ATPASE_E1_E2"/>
    <property type="match status" value="1"/>
</dbReference>
<feature type="transmembrane region" description="Helical" evidence="10">
    <location>
        <begin position="367"/>
        <end position="388"/>
    </location>
</feature>
<evidence type="ECO:0000256" key="7">
    <source>
        <dbReference type="ARBA" id="ARBA00022967"/>
    </source>
</evidence>
<comment type="caution">
    <text evidence="13">The sequence shown here is derived from an EMBL/GenBank/DDBJ whole genome shotgun (WGS) entry which is preliminary data.</text>
</comment>
<keyword evidence="3 10" id="KW-0812">Transmembrane</keyword>
<dbReference type="Gene3D" id="3.40.50.1000">
    <property type="entry name" value="HAD superfamily/HAD-like"/>
    <property type="match status" value="1"/>
</dbReference>
<dbReference type="InterPro" id="IPR023298">
    <property type="entry name" value="ATPase_P-typ_TM_dom_sf"/>
</dbReference>
<dbReference type="SUPFAM" id="SSF56784">
    <property type="entry name" value="HAD-like"/>
    <property type="match status" value="1"/>
</dbReference>
<keyword evidence="4 10" id="KW-0479">Metal-binding</keyword>
<sequence length="755" mass="78594">MTSTTAPEAPAAAGQPALSEVELLIGGMTCASCAARVEKKLNRMDGVTATVNYATEKARISYPPGIEVADLITTVVKTGYTAEEPAPPRQDDEGDTVSGADPETAALRARLVVSALLSLPVVLLAMVPSLQFDNWQWLSLTLAAPVVVWGAAPFHRAAWTNLRHGAATMDTLVSVGTLAAFGWSLWALFLGDAGEPGMRHPFELTASRADGASMIYLEVAAGVTTFILLGRYLEVRSKRRAGAALRALMELGAKDVTVLRDGREVRVPAERLAVGDRFVVRPGEKIATDGTVVEGSSAVDASMLTGESVPVDVSVGDTVTGATVNAGGRLVVEATRIGADTQLARMAKLVEDAQTGKAQVQRLADRIAGVFVPVVLLIAAATFGLWLGNTGDTVAAFTAAVAVLIIACPCALGLATPTALMVGTGRGAQLGILIKGPEVLESTRRVDTVVLDKTGTVTTGRMSLRAVHTAEGTDERELLRLTGALEHASEHPVARAVAAGAEERVGTLPEVERFENVPGRGVRGRVEGREVAVGRLSEVFGELPPELARAKEDAERAGHTAVVAGWDGTARGVLAVADTVKETSAEAVRELRALGLTPVLLTGDNRAAAEAVARTVGIDEDRVIAEVLPEDKADVVRRLQDEGRSVAMVGDGVNDAAALAVADLGLALGTGTDAAIEAGDLTLVRGDLRVAADAIRLSRRTLSTIKGNLVWAFGYNVAALPLAAAGLLNPMIAGAAMAFSSVFVVTNSLRLRSFN</sequence>
<evidence type="ECO:0000256" key="3">
    <source>
        <dbReference type="ARBA" id="ARBA00022692"/>
    </source>
</evidence>
<dbReference type="SFLD" id="SFLDF00027">
    <property type="entry name" value="p-type_atpase"/>
    <property type="match status" value="1"/>
</dbReference>
<keyword evidence="14" id="KW-1185">Reference proteome</keyword>
<feature type="transmembrane region" description="Helical" evidence="10">
    <location>
        <begin position="111"/>
        <end position="131"/>
    </location>
</feature>
<accession>A0ABT0W4E1</accession>
<dbReference type="Pfam" id="PF00702">
    <property type="entry name" value="Hydrolase"/>
    <property type="match status" value="1"/>
</dbReference>
<evidence type="ECO:0000256" key="6">
    <source>
        <dbReference type="ARBA" id="ARBA00022840"/>
    </source>
</evidence>
<dbReference type="SFLD" id="SFLDG00002">
    <property type="entry name" value="C1.7:_P-type_atpase_like"/>
    <property type="match status" value="1"/>
</dbReference>
<gene>
    <name evidence="13" type="ORF">NC658_30915</name>
</gene>
<dbReference type="EMBL" id="JAMQBH010000024">
    <property type="protein sequence ID" value="MCM2517615.1"/>
    <property type="molecule type" value="Genomic_DNA"/>
</dbReference>
<dbReference type="InterPro" id="IPR044492">
    <property type="entry name" value="P_typ_ATPase_HD_dom"/>
</dbReference>
<name>A0ABT0W4E1_STRGI</name>
<dbReference type="InterPro" id="IPR023299">
    <property type="entry name" value="ATPase_P-typ_cyto_dom_N"/>
</dbReference>
<keyword evidence="9 10" id="KW-0472">Membrane</keyword>
<organism evidence="13 14">
    <name type="scientific">Streptomyces griseoincarnatus</name>
    <dbReference type="NCBI Taxonomy" id="29305"/>
    <lineage>
        <taxon>Bacteria</taxon>
        <taxon>Bacillati</taxon>
        <taxon>Actinomycetota</taxon>
        <taxon>Actinomycetes</taxon>
        <taxon>Kitasatosporales</taxon>
        <taxon>Streptomycetaceae</taxon>
        <taxon>Streptomyces</taxon>
        <taxon>Streptomyces griseoincarnatus group</taxon>
    </lineage>
</organism>
<keyword evidence="7" id="KW-1278">Translocase</keyword>
<dbReference type="PRINTS" id="PR00119">
    <property type="entry name" value="CATATPASE"/>
</dbReference>
<feature type="region of interest" description="Disordered" evidence="11">
    <location>
        <begin position="81"/>
        <end position="100"/>
    </location>
</feature>
<dbReference type="PANTHER" id="PTHR43520">
    <property type="entry name" value="ATP7, ISOFORM B"/>
    <property type="match status" value="1"/>
</dbReference>
<reference evidence="13 14" key="1">
    <citation type="submission" date="2022-06" db="EMBL/GenBank/DDBJ databases">
        <title>Whole genome sequence of Streptomyces griseoincarnatus RB7AG.</title>
        <authorList>
            <person name="Ray L."/>
            <person name="Behera S."/>
            <person name="Panda A.N."/>
        </authorList>
    </citation>
    <scope>NUCLEOTIDE SEQUENCE [LARGE SCALE GENOMIC DNA]</scope>
    <source>
        <strain evidence="13 14">RB7AG</strain>
    </source>
</reference>
<dbReference type="CDD" id="cd02094">
    <property type="entry name" value="P-type_ATPase_Cu-like"/>
    <property type="match status" value="1"/>
</dbReference>
<dbReference type="SFLD" id="SFLDS00003">
    <property type="entry name" value="Haloacid_Dehalogenase"/>
    <property type="match status" value="1"/>
</dbReference>
<feature type="transmembrane region" description="Helical" evidence="10">
    <location>
        <begin position="394"/>
        <end position="416"/>
    </location>
</feature>
<feature type="transmembrane region" description="Helical" evidence="10">
    <location>
        <begin position="171"/>
        <end position="191"/>
    </location>
</feature>
<feature type="transmembrane region" description="Helical" evidence="10">
    <location>
        <begin position="731"/>
        <end position="749"/>
    </location>
</feature>
<dbReference type="InterPro" id="IPR006121">
    <property type="entry name" value="HMA_dom"/>
</dbReference>
<feature type="transmembrane region" description="Helical" evidence="10">
    <location>
        <begin position="137"/>
        <end position="159"/>
    </location>
</feature>
<dbReference type="Gene3D" id="3.40.1110.10">
    <property type="entry name" value="Calcium-transporting ATPase, cytoplasmic domain N"/>
    <property type="match status" value="1"/>
</dbReference>
<dbReference type="Pfam" id="PF00403">
    <property type="entry name" value="HMA"/>
    <property type="match status" value="1"/>
</dbReference>
<feature type="transmembrane region" description="Helical" evidence="10">
    <location>
        <begin position="211"/>
        <end position="230"/>
    </location>
</feature>
<proteinExistence type="inferred from homology"/>